<evidence type="ECO:0000259" key="3">
    <source>
        <dbReference type="Pfam" id="PF07992"/>
    </source>
</evidence>
<dbReference type="GO" id="GO:0016491">
    <property type="term" value="F:oxidoreductase activity"/>
    <property type="evidence" value="ECO:0007669"/>
    <property type="project" value="UniProtKB-KW"/>
</dbReference>
<evidence type="ECO:0000256" key="1">
    <source>
        <dbReference type="ARBA" id="ARBA00001974"/>
    </source>
</evidence>
<dbReference type="PANTHER" id="PTHR43014">
    <property type="entry name" value="MERCURIC REDUCTASE"/>
    <property type="match status" value="1"/>
</dbReference>
<dbReference type="Proteomes" id="UP001595420">
    <property type="component" value="Unassembled WGS sequence"/>
</dbReference>
<dbReference type="Pfam" id="PF02852">
    <property type="entry name" value="Pyr_redox_dim"/>
    <property type="match status" value="1"/>
</dbReference>
<sequence>MPDTYDLVVLGSGTAAQVASSRARAAAWTVAVVDHRPFGGTCALRGCDPKKMLVSGEEAVDAVRRMRGHGVEGDVRIAWPDLMAFKRSFTGPVPEKQEQRYREQGIDAFHGLARFTGPDTVTVDGRELKAHHVLIATGARPVPLGITGEEHVATSDDFLELEVLPARVVFIGGGYIAAEFSHLAARAGAKATVLQRGARMLPGFDPDLVGWLMERFDDLGIDVRTSTTVQRVEATDRGYLVHAVAGGREQTVAADLIVHSAGRVPDLEALDLVAGGIVLEGGRLKLNEFLQSVSNPRVYAAGDAAGSGPPLTPVSSHDAKVAAANLIKGNHAKPDYRGVPSVAFTVPPITTVGLGEAEARERGLKFRVKSEKVPQWFTARRLAERIYGFKTLVEEDTGHILGAHLVGPHADEVINLFGLAIRHGLTAADLKETMFAYPTGASDIGYMI</sequence>
<keyword evidence="4" id="KW-0560">Oxidoreductase</keyword>
<evidence type="ECO:0000313" key="4">
    <source>
        <dbReference type="EMBL" id="MFC3004031.1"/>
    </source>
</evidence>
<dbReference type="EMBL" id="JBHRSB010000023">
    <property type="protein sequence ID" value="MFC3004031.1"/>
    <property type="molecule type" value="Genomic_DNA"/>
</dbReference>
<dbReference type="PIRSF" id="PIRSF000350">
    <property type="entry name" value="Mercury_reductase_MerA"/>
    <property type="match status" value="1"/>
</dbReference>
<dbReference type="RefSeq" id="WP_216840473.1">
    <property type="nucleotide sequence ID" value="NZ_JAFNJS010000023.1"/>
</dbReference>
<protein>
    <submittedName>
        <fullName evidence="4">Dihydrolipoyl dehydrogenase family protein</fullName>
        <ecNumber evidence="4">1.-.-.-</ecNumber>
    </submittedName>
</protein>
<keyword evidence="5" id="KW-1185">Reference proteome</keyword>
<evidence type="ECO:0000259" key="2">
    <source>
        <dbReference type="Pfam" id="PF02852"/>
    </source>
</evidence>
<reference evidence="5" key="1">
    <citation type="journal article" date="2019" name="Int. J. Syst. Evol. Microbiol.">
        <title>The Global Catalogue of Microorganisms (GCM) 10K type strain sequencing project: providing services to taxonomists for standard genome sequencing and annotation.</title>
        <authorList>
            <consortium name="The Broad Institute Genomics Platform"/>
            <consortium name="The Broad Institute Genome Sequencing Center for Infectious Disease"/>
            <person name="Wu L."/>
            <person name="Ma J."/>
        </authorList>
    </citation>
    <scope>NUCLEOTIDE SEQUENCE [LARGE SCALE GENOMIC DNA]</scope>
    <source>
        <strain evidence="5">CGMCC 1.16855</strain>
    </source>
</reference>
<organism evidence="4 5">
    <name type="scientific">Falsiroseomonas tokyonensis</name>
    <dbReference type="NCBI Taxonomy" id="430521"/>
    <lineage>
        <taxon>Bacteria</taxon>
        <taxon>Pseudomonadati</taxon>
        <taxon>Pseudomonadota</taxon>
        <taxon>Alphaproteobacteria</taxon>
        <taxon>Acetobacterales</taxon>
        <taxon>Roseomonadaceae</taxon>
        <taxon>Falsiroseomonas</taxon>
    </lineage>
</organism>
<dbReference type="PANTHER" id="PTHR43014:SF5">
    <property type="entry name" value="GLUTATHIONE REDUCTASE (NADPH)"/>
    <property type="match status" value="1"/>
</dbReference>
<accession>A0ABV7C239</accession>
<dbReference type="InterPro" id="IPR004099">
    <property type="entry name" value="Pyr_nucl-diS_OxRdtase_dimer"/>
</dbReference>
<dbReference type="InterPro" id="IPR023753">
    <property type="entry name" value="FAD/NAD-binding_dom"/>
</dbReference>
<name>A0ABV7C239_9PROT</name>
<comment type="caution">
    <text evidence="4">The sequence shown here is derived from an EMBL/GenBank/DDBJ whole genome shotgun (WGS) entry which is preliminary data.</text>
</comment>
<comment type="cofactor">
    <cofactor evidence="1">
        <name>FAD</name>
        <dbReference type="ChEBI" id="CHEBI:57692"/>
    </cofactor>
</comment>
<gene>
    <name evidence="4" type="ORF">ACFOD3_29360</name>
</gene>
<dbReference type="EC" id="1.-.-.-" evidence="4"/>
<feature type="domain" description="Pyridine nucleotide-disulphide oxidoreductase dimerisation" evidence="2">
    <location>
        <begin position="339"/>
        <end position="442"/>
    </location>
</feature>
<dbReference type="InterPro" id="IPR001100">
    <property type="entry name" value="Pyr_nuc-diS_OxRdtase"/>
</dbReference>
<evidence type="ECO:0000313" key="5">
    <source>
        <dbReference type="Proteomes" id="UP001595420"/>
    </source>
</evidence>
<feature type="domain" description="FAD/NAD(P)-binding" evidence="3">
    <location>
        <begin position="5"/>
        <end position="317"/>
    </location>
</feature>
<proteinExistence type="predicted"/>
<dbReference type="Pfam" id="PF07992">
    <property type="entry name" value="Pyr_redox_2"/>
    <property type="match status" value="1"/>
</dbReference>